<sequence length="242" mass="24891">MIDKSGAFPRIGLPALGAALIVLATALPPGTGARPVHQATQIALKRSIVVKLTGETTACGDGTVTGTGFAYAPERVMTVAHLVAGVGRPMTVTGPDGARYKGRVVVFDPGRDVAVLRVPGFRPASPAFGPVESGERVTLAGYPKGKGLTITRGTAGRSIRAQGPDIYREREVGRRVLLVNLPVAPGVNGGPLFGPDGTVAGMVFASDTRGRAGFALPVTELARPARDGRTATTTVSTRGCDR</sequence>
<proteinExistence type="predicted"/>
<reference evidence="1 2" key="1">
    <citation type="submission" date="2024-10" db="EMBL/GenBank/DDBJ databases">
        <title>The Natural Products Discovery Center: Release of the First 8490 Sequenced Strains for Exploring Actinobacteria Biosynthetic Diversity.</title>
        <authorList>
            <person name="Kalkreuter E."/>
            <person name="Kautsar S.A."/>
            <person name="Yang D."/>
            <person name="Bader C.D."/>
            <person name="Teijaro C.N."/>
            <person name="Fluegel L."/>
            <person name="Davis C.M."/>
            <person name="Simpson J.R."/>
            <person name="Lauterbach L."/>
            <person name="Steele A.D."/>
            <person name="Gui C."/>
            <person name="Meng S."/>
            <person name="Li G."/>
            <person name="Viehrig K."/>
            <person name="Ye F."/>
            <person name="Su P."/>
            <person name="Kiefer A.F."/>
            <person name="Nichols A."/>
            <person name="Cepeda A.J."/>
            <person name="Yan W."/>
            <person name="Fan B."/>
            <person name="Jiang Y."/>
            <person name="Adhikari A."/>
            <person name="Zheng C.-J."/>
            <person name="Schuster L."/>
            <person name="Cowan T.M."/>
            <person name="Smanski M.J."/>
            <person name="Chevrette M.G."/>
            <person name="De Carvalho L.P.S."/>
            <person name="Shen B."/>
        </authorList>
    </citation>
    <scope>NUCLEOTIDE SEQUENCE [LARGE SCALE GENOMIC DNA]</scope>
    <source>
        <strain evidence="1 2">NPDC050545</strain>
    </source>
</reference>
<dbReference type="Gene3D" id="2.40.10.10">
    <property type="entry name" value="Trypsin-like serine proteases"/>
    <property type="match status" value="2"/>
</dbReference>
<dbReference type="EMBL" id="JBITGY010000012">
    <property type="protein sequence ID" value="MFI6503751.1"/>
    <property type="molecule type" value="Genomic_DNA"/>
</dbReference>
<dbReference type="InterPro" id="IPR043504">
    <property type="entry name" value="Peptidase_S1_PA_chymotrypsin"/>
</dbReference>
<protein>
    <submittedName>
        <fullName evidence="1">Trypsin-like peptidase domain-containing protein</fullName>
    </submittedName>
</protein>
<dbReference type="Proteomes" id="UP001612741">
    <property type="component" value="Unassembled WGS sequence"/>
</dbReference>
<evidence type="ECO:0000313" key="1">
    <source>
        <dbReference type="EMBL" id="MFI6503751.1"/>
    </source>
</evidence>
<accession>A0ABW7Z6E1</accession>
<comment type="caution">
    <text evidence="1">The sequence shown here is derived from an EMBL/GenBank/DDBJ whole genome shotgun (WGS) entry which is preliminary data.</text>
</comment>
<gene>
    <name evidence="1" type="ORF">ACIBG2_40645</name>
</gene>
<dbReference type="SUPFAM" id="SSF50494">
    <property type="entry name" value="Trypsin-like serine proteases"/>
    <property type="match status" value="1"/>
</dbReference>
<evidence type="ECO:0000313" key="2">
    <source>
        <dbReference type="Proteomes" id="UP001612741"/>
    </source>
</evidence>
<dbReference type="PANTHER" id="PTHR43019">
    <property type="entry name" value="SERINE ENDOPROTEASE DEGS"/>
    <property type="match status" value="1"/>
</dbReference>
<organism evidence="1 2">
    <name type="scientific">Nonomuraea typhae</name>
    <dbReference type="NCBI Taxonomy" id="2603600"/>
    <lineage>
        <taxon>Bacteria</taxon>
        <taxon>Bacillati</taxon>
        <taxon>Actinomycetota</taxon>
        <taxon>Actinomycetes</taxon>
        <taxon>Streptosporangiales</taxon>
        <taxon>Streptosporangiaceae</taxon>
        <taxon>Nonomuraea</taxon>
    </lineage>
</organism>
<keyword evidence="2" id="KW-1185">Reference proteome</keyword>
<dbReference type="RefSeq" id="WP_397089507.1">
    <property type="nucleotide sequence ID" value="NZ_JBITGY010000012.1"/>
</dbReference>
<dbReference type="PRINTS" id="PR00834">
    <property type="entry name" value="PROTEASES2C"/>
</dbReference>
<dbReference type="Pfam" id="PF13365">
    <property type="entry name" value="Trypsin_2"/>
    <property type="match status" value="1"/>
</dbReference>
<dbReference type="InterPro" id="IPR009003">
    <property type="entry name" value="Peptidase_S1_PA"/>
</dbReference>
<name>A0ABW7Z6E1_9ACTN</name>
<dbReference type="InterPro" id="IPR001940">
    <property type="entry name" value="Peptidase_S1C"/>
</dbReference>
<dbReference type="PANTHER" id="PTHR43019:SF23">
    <property type="entry name" value="PROTEASE DO-LIKE 5, CHLOROPLASTIC"/>
    <property type="match status" value="1"/>
</dbReference>